<name>A0A1E3PVJ0_LIPST</name>
<dbReference type="PANTHER" id="PTHR35871:SF1">
    <property type="entry name" value="CXC1-LIKE CYSTEINE CLUSTER ASSOCIATED WITH KDZ TRANSPOSASES DOMAIN-CONTAINING PROTEIN"/>
    <property type="match status" value="1"/>
</dbReference>
<organism evidence="1 2">
    <name type="scientific">Lipomyces starkeyi NRRL Y-11557</name>
    <dbReference type="NCBI Taxonomy" id="675824"/>
    <lineage>
        <taxon>Eukaryota</taxon>
        <taxon>Fungi</taxon>
        <taxon>Dikarya</taxon>
        <taxon>Ascomycota</taxon>
        <taxon>Saccharomycotina</taxon>
        <taxon>Lipomycetes</taxon>
        <taxon>Lipomycetales</taxon>
        <taxon>Lipomycetaceae</taxon>
        <taxon>Lipomyces</taxon>
    </lineage>
</organism>
<reference evidence="1 2" key="1">
    <citation type="journal article" date="2016" name="Proc. Natl. Acad. Sci. U.S.A.">
        <title>Comparative genomics of biotechnologically important yeasts.</title>
        <authorList>
            <person name="Riley R."/>
            <person name="Haridas S."/>
            <person name="Wolfe K.H."/>
            <person name="Lopes M.R."/>
            <person name="Hittinger C.T."/>
            <person name="Goeker M."/>
            <person name="Salamov A.A."/>
            <person name="Wisecaver J.H."/>
            <person name="Long T.M."/>
            <person name="Calvey C.H."/>
            <person name="Aerts A.L."/>
            <person name="Barry K.W."/>
            <person name="Choi C."/>
            <person name="Clum A."/>
            <person name="Coughlan A.Y."/>
            <person name="Deshpande S."/>
            <person name="Douglass A.P."/>
            <person name="Hanson S.J."/>
            <person name="Klenk H.-P."/>
            <person name="LaButti K.M."/>
            <person name="Lapidus A."/>
            <person name="Lindquist E.A."/>
            <person name="Lipzen A.M."/>
            <person name="Meier-Kolthoff J.P."/>
            <person name="Ohm R.A."/>
            <person name="Otillar R.P."/>
            <person name="Pangilinan J.L."/>
            <person name="Peng Y."/>
            <person name="Rokas A."/>
            <person name="Rosa C.A."/>
            <person name="Scheuner C."/>
            <person name="Sibirny A.A."/>
            <person name="Slot J.C."/>
            <person name="Stielow J.B."/>
            <person name="Sun H."/>
            <person name="Kurtzman C.P."/>
            <person name="Blackwell M."/>
            <person name="Grigoriev I.V."/>
            <person name="Jeffries T.W."/>
        </authorList>
    </citation>
    <scope>NUCLEOTIDE SEQUENCE [LARGE SCALE GENOMIC DNA]</scope>
    <source>
        <strain evidence="1 2">NRRL Y-11557</strain>
    </source>
</reference>
<accession>A0A1E3PVJ0</accession>
<keyword evidence="2" id="KW-1185">Reference proteome</keyword>
<proteinExistence type="predicted"/>
<dbReference type="EMBL" id="KV454303">
    <property type="protein sequence ID" value="ODQ69436.1"/>
    <property type="molecule type" value="Genomic_DNA"/>
</dbReference>
<protein>
    <submittedName>
        <fullName evidence="1">Uncharacterized protein</fullName>
    </submittedName>
</protein>
<evidence type="ECO:0000313" key="2">
    <source>
        <dbReference type="Proteomes" id="UP000094385"/>
    </source>
</evidence>
<dbReference type="OrthoDB" id="3047997at2759"/>
<gene>
    <name evidence="1" type="ORF">LIPSTDRAFT_187160</name>
</gene>
<evidence type="ECO:0000313" key="1">
    <source>
        <dbReference type="EMBL" id="ODQ69436.1"/>
    </source>
</evidence>
<dbReference type="Proteomes" id="UP000094385">
    <property type="component" value="Unassembled WGS sequence"/>
</dbReference>
<dbReference type="STRING" id="675824.A0A1E3PVJ0"/>
<dbReference type="AlphaFoldDB" id="A0A1E3PVJ0"/>
<sequence>MMKTLSARVLNTRNTPTNQRTAVALKAFYENTVYPEFSGRIERMNISLTTVTDYLRKCGFSLGRHTKDVYFDGHERHDVVQYRQQWAKRMIAYRSQMNEYDGRDDEWYFHSNDDNAITWTERGESIIKKKGQGLGLMVSDFYCACHGPLRFE</sequence>
<dbReference type="PANTHER" id="PTHR35871">
    <property type="entry name" value="EXPRESSED PROTEIN"/>
    <property type="match status" value="1"/>
</dbReference>